<keyword evidence="1" id="KW-0255">Endonuclease</keyword>
<keyword evidence="1" id="KW-0269">Exonuclease</keyword>
<dbReference type="GO" id="GO:0004527">
    <property type="term" value="F:exonuclease activity"/>
    <property type="evidence" value="ECO:0007669"/>
    <property type="project" value="UniProtKB-KW"/>
</dbReference>
<dbReference type="Proteomes" id="UP000762676">
    <property type="component" value="Unassembled WGS sequence"/>
</dbReference>
<dbReference type="AlphaFoldDB" id="A0AAV4IV89"/>
<evidence type="ECO:0000313" key="2">
    <source>
        <dbReference type="Proteomes" id="UP000762676"/>
    </source>
</evidence>
<accession>A0AAV4IV89</accession>
<gene>
    <name evidence="1" type="ORF">ElyMa_003139600</name>
</gene>
<keyword evidence="2" id="KW-1185">Reference proteome</keyword>
<keyword evidence="1" id="KW-0540">Nuclease</keyword>
<name>A0AAV4IV89_9GAST</name>
<dbReference type="EMBL" id="BMAT01006487">
    <property type="protein sequence ID" value="GFS13565.1"/>
    <property type="molecule type" value="Genomic_DNA"/>
</dbReference>
<dbReference type="GO" id="GO:0004519">
    <property type="term" value="F:endonuclease activity"/>
    <property type="evidence" value="ECO:0007669"/>
    <property type="project" value="UniProtKB-KW"/>
</dbReference>
<keyword evidence="1" id="KW-0378">Hydrolase</keyword>
<sequence>MRKSYQTKSYPGADCFSDHVPVVAVVRLKLKKIKTQPRNIKLNIGLLKSDQDLHQRYTVAVKNRFQGLEEVEEVEQHWQNLKEAITEAASTVIPPMRQKAKQKWITDEILDLMDKRRQAKNDKEVYENLHRVIRKKCDEAKEVWLNSKCNEIDQQQNKKQHMMYKTIEEVVGRKTCSPSGCLKA</sequence>
<comment type="caution">
    <text evidence="1">The sequence shown here is derived from an EMBL/GenBank/DDBJ whole genome shotgun (WGS) entry which is preliminary data.</text>
</comment>
<evidence type="ECO:0000313" key="1">
    <source>
        <dbReference type="EMBL" id="GFS13565.1"/>
    </source>
</evidence>
<reference evidence="1 2" key="1">
    <citation type="journal article" date="2021" name="Elife">
        <title>Chloroplast acquisition without the gene transfer in kleptoplastic sea slugs, Plakobranchus ocellatus.</title>
        <authorList>
            <person name="Maeda T."/>
            <person name="Takahashi S."/>
            <person name="Yoshida T."/>
            <person name="Shimamura S."/>
            <person name="Takaki Y."/>
            <person name="Nagai Y."/>
            <person name="Toyoda A."/>
            <person name="Suzuki Y."/>
            <person name="Arimoto A."/>
            <person name="Ishii H."/>
            <person name="Satoh N."/>
            <person name="Nishiyama T."/>
            <person name="Hasebe M."/>
            <person name="Maruyama T."/>
            <person name="Minagawa J."/>
            <person name="Obokata J."/>
            <person name="Shigenobu S."/>
        </authorList>
    </citation>
    <scope>NUCLEOTIDE SEQUENCE [LARGE SCALE GENOMIC DNA]</scope>
</reference>
<protein>
    <submittedName>
        <fullName evidence="1">Endonuclease exonuclease phosphatase domain containing protein</fullName>
    </submittedName>
</protein>
<proteinExistence type="predicted"/>
<organism evidence="1 2">
    <name type="scientific">Elysia marginata</name>
    <dbReference type="NCBI Taxonomy" id="1093978"/>
    <lineage>
        <taxon>Eukaryota</taxon>
        <taxon>Metazoa</taxon>
        <taxon>Spiralia</taxon>
        <taxon>Lophotrochozoa</taxon>
        <taxon>Mollusca</taxon>
        <taxon>Gastropoda</taxon>
        <taxon>Heterobranchia</taxon>
        <taxon>Euthyneura</taxon>
        <taxon>Panpulmonata</taxon>
        <taxon>Sacoglossa</taxon>
        <taxon>Placobranchoidea</taxon>
        <taxon>Plakobranchidae</taxon>
        <taxon>Elysia</taxon>
    </lineage>
</organism>